<dbReference type="GO" id="GO:0019509">
    <property type="term" value="P:L-methionine salvage from methylthioadenosine"/>
    <property type="evidence" value="ECO:0007669"/>
    <property type="project" value="UniProtKB-UniRule"/>
</dbReference>
<dbReference type="GO" id="GO:0017061">
    <property type="term" value="F:S-methyl-5-thioadenosine phosphorylase activity"/>
    <property type="evidence" value="ECO:0007669"/>
    <property type="project" value="UniProtKB-UniRule"/>
</dbReference>
<reference evidence="6 7" key="1">
    <citation type="journal article" date="2012" name="New Phytol.">
        <title>Insight into trade-off between wood decay and parasitism from the genome of a fungal forest pathogen.</title>
        <authorList>
            <person name="Olson A."/>
            <person name="Aerts A."/>
            <person name="Asiegbu F."/>
            <person name="Belbahri L."/>
            <person name="Bouzid O."/>
            <person name="Broberg A."/>
            <person name="Canback B."/>
            <person name="Coutinho P.M."/>
            <person name="Cullen D."/>
            <person name="Dalman K."/>
            <person name="Deflorio G."/>
            <person name="van Diepen L.T."/>
            <person name="Dunand C."/>
            <person name="Duplessis S."/>
            <person name="Durling M."/>
            <person name="Gonthier P."/>
            <person name="Grimwood J."/>
            <person name="Fossdal C.G."/>
            <person name="Hansson D."/>
            <person name="Henrissat B."/>
            <person name="Hietala A."/>
            <person name="Himmelstrand K."/>
            <person name="Hoffmeister D."/>
            <person name="Hogberg N."/>
            <person name="James T.Y."/>
            <person name="Karlsson M."/>
            <person name="Kohler A."/>
            <person name="Kues U."/>
            <person name="Lee Y.H."/>
            <person name="Lin Y.C."/>
            <person name="Lind M."/>
            <person name="Lindquist E."/>
            <person name="Lombard V."/>
            <person name="Lucas S."/>
            <person name="Lunden K."/>
            <person name="Morin E."/>
            <person name="Murat C."/>
            <person name="Park J."/>
            <person name="Raffaello T."/>
            <person name="Rouze P."/>
            <person name="Salamov A."/>
            <person name="Schmutz J."/>
            <person name="Solheim H."/>
            <person name="Stahlberg J."/>
            <person name="Velez H."/>
            <person name="de Vries R.P."/>
            <person name="Wiebenga A."/>
            <person name="Woodward S."/>
            <person name="Yakovlev I."/>
            <person name="Garbelotto M."/>
            <person name="Martin F."/>
            <person name="Grigoriev I.V."/>
            <person name="Stenlid J."/>
        </authorList>
    </citation>
    <scope>NUCLEOTIDE SEQUENCE [LARGE SCALE GENOMIC DNA]</scope>
    <source>
        <strain evidence="6 7">TC 32-1</strain>
    </source>
</reference>
<dbReference type="InterPro" id="IPR018099">
    <property type="entry name" value="Purine_phosphorylase-2_CS"/>
</dbReference>
<dbReference type="HAMAP" id="MF_01963">
    <property type="entry name" value="MTAP"/>
    <property type="match status" value="1"/>
</dbReference>
<dbReference type="Pfam" id="PF01048">
    <property type="entry name" value="PNP_UDP_1"/>
    <property type="match status" value="1"/>
</dbReference>
<sequence length="307" mass="32941">MTAVESENVLVGVIGGSGLYHLDNLTFIKQVNPETPWGFPSSPITICALPSGARVAFLARHGAGHTIAPSAVPARANIAALKSLGVRAVLAFSAVGSLREDISPGTFALPTQVIDRTKGVRPASFFEGLSVVAHAAFGDPFSVRLVKWLEGPIRRALEEEGRGVQLVTEKCIVCMEGPQFSTRAESVMYRQWGGDLINMSVLPEAKLAREAEISYALVATATDYDSWRPHAEAVTAAEVFKTLQANADTSRHVAATILEELVAAAAAGDILAEEAGSMQYSIMPRSEKQKPEDRETLRYILPTYFSG</sequence>
<evidence type="ECO:0000313" key="7">
    <source>
        <dbReference type="Proteomes" id="UP000030671"/>
    </source>
</evidence>
<feature type="site" description="Important for substrate specificity" evidence="4">
    <location>
        <position position="236"/>
    </location>
</feature>
<dbReference type="HOGENOM" id="CLU_054456_0_1_1"/>
<dbReference type="PANTHER" id="PTHR42679:SF2">
    <property type="entry name" value="S-METHYL-5'-THIOADENOSINE PHOSPHORYLASE"/>
    <property type="match status" value="1"/>
</dbReference>
<dbReference type="UniPathway" id="UPA00904">
    <property type="reaction ID" value="UER00873"/>
</dbReference>
<dbReference type="InterPro" id="IPR035994">
    <property type="entry name" value="Nucleoside_phosphorylase_sf"/>
</dbReference>
<feature type="binding site" evidence="4">
    <location>
        <begin position="223"/>
        <end position="225"/>
    </location>
    <ligand>
        <name>substrate</name>
    </ligand>
</feature>
<feature type="binding site" evidence="4">
    <location>
        <position position="17"/>
    </location>
    <ligand>
        <name>phosphate</name>
        <dbReference type="ChEBI" id="CHEBI:43474"/>
    </ligand>
</feature>
<feature type="binding site" evidence="4">
    <location>
        <position position="200"/>
    </location>
    <ligand>
        <name>phosphate</name>
        <dbReference type="ChEBI" id="CHEBI:43474"/>
    </ligand>
</feature>
<dbReference type="Gene3D" id="3.40.50.1580">
    <property type="entry name" value="Nucleoside phosphorylase domain"/>
    <property type="match status" value="1"/>
</dbReference>
<comment type="subunit">
    <text evidence="4">Homotrimer.</text>
</comment>
<keyword evidence="7" id="KW-1185">Reference proteome</keyword>
<dbReference type="FunCoup" id="W4KGB5">
    <property type="interactions" value="331"/>
</dbReference>
<dbReference type="InterPro" id="IPR010044">
    <property type="entry name" value="MTAP"/>
</dbReference>
<keyword evidence="2 4" id="KW-0808">Transferase</keyword>
<dbReference type="SUPFAM" id="SSF53167">
    <property type="entry name" value="Purine and uridine phosphorylases"/>
    <property type="match status" value="1"/>
</dbReference>
<dbReference type="FunFam" id="3.40.50.1580:FF:000008">
    <property type="entry name" value="S-methyl-5'-thioadenosine phosphorylase"/>
    <property type="match status" value="1"/>
</dbReference>
<comment type="pathway">
    <text evidence="4">Amino-acid biosynthesis; L-methionine biosynthesis via salvage pathway; S-methyl-5-thio-alpha-D-ribose 1-phosphate from S-methyl-5'-thioadenosine (phosphorylase route): step 1/1.</text>
</comment>
<proteinExistence type="inferred from homology"/>
<evidence type="ECO:0000256" key="2">
    <source>
        <dbReference type="ARBA" id="ARBA00022679"/>
    </source>
</evidence>
<name>W4KGB5_HETIT</name>
<comment type="similarity">
    <text evidence="4">Belongs to the PNP/MTAP phosphorylase family. MTAP subfamily.</text>
</comment>
<keyword evidence="3 4" id="KW-0660">Purine salvage</keyword>
<dbReference type="GO" id="GO:0006166">
    <property type="term" value="P:purine ribonucleoside salvage"/>
    <property type="evidence" value="ECO:0007669"/>
    <property type="project" value="UniProtKB-KW"/>
</dbReference>
<dbReference type="eggNOG" id="KOG3985">
    <property type="taxonomic scope" value="Eukaryota"/>
</dbReference>
<dbReference type="RefSeq" id="XP_009544503.1">
    <property type="nucleotide sequence ID" value="XM_009546208.1"/>
</dbReference>
<evidence type="ECO:0000256" key="4">
    <source>
        <dbReference type="HAMAP-Rule" id="MF_03155"/>
    </source>
</evidence>
<comment type="function">
    <text evidence="4">Catalyzes the reversible phosphorylation of S-methyl-5'-thioadenosine (MTA) to adenine and 5-methylthioribose-1-phosphate. Involved in the breakdown of MTA, a major by-product of polyamine biosynthesis. Responsible for the first step in the methionine salvage pathway after MTA has been generated from S-adenosylmethionine. Has broad substrate specificity with 6-aminopurine nucleosides as preferred substrates.</text>
</comment>
<evidence type="ECO:0000259" key="5">
    <source>
        <dbReference type="Pfam" id="PF01048"/>
    </source>
</evidence>
<dbReference type="PANTHER" id="PTHR42679">
    <property type="entry name" value="S-METHYL-5'-THIOADENOSINE PHOSPHORYLASE"/>
    <property type="match status" value="1"/>
</dbReference>
<keyword evidence="4" id="KW-0539">Nucleus</keyword>
<dbReference type="InterPro" id="IPR000845">
    <property type="entry name" value="Nucleoside_phosphorylase_d"/>
</dbReference>
<feature type="site" description="Important for substrate specificity" evidence="4">
    <location>
        <position position="181"/>
    </location>
</feature>
<evidence type="ECO:0000313" key="6">
    <source>
        <dbReference type="EMBL" id="ETW84877.1"/>
    </source>
</evidence>
<keyword evidence="1 4" id="KW-0328">Glycosyltransferase</keyword>
<feature type="binding site" evidence="4">
    <location>
        <begin position="60"/>
        <end position="61"/>
    </location>
    <ligand>
        <name>phosphate</name>
        <dbReference type="ChEBI" id="CHEBI:43474"/>
    </ligand>
</feature>
<protein>
    <recommendedName>
        <fullName evidence="4">S-methyl-5'-thioadenosine phosphorylase</fullName>
        <ecNumber evidence="4">2.4.2.28</ecNumber>
    </recommendedName>
    <alternativeName>
        <fullName evidence="4">5'-methylthioadenosine phosphorylase</fullName>
        <shortName evidence="4">MTA phosphorylase</shortName>
        <shortName evidence="4">MTAP</shortName>
        <shortName evidence="4">MTAPase</shortName>
    </alternativeName>
</protein>
<feature type="binding site" evidence="4">
    <location>
        <position position="199"/>
    </location>
    <ligand>
        <name>substrate</name>
    </ligand>
</feature>
<dbReference type="AlphaFoldDB" id="W4KGB5"/>
<dbReference type="InParanoid" id="W4KGB5"/>
<dbReference type="GO" id="GO:0005634">
    <property type="term" value="C:nucleus"/>
    <property type="evidence" value="ECO:0007669"/>
    <property type="project" value="UniProtKB-SubCell"/>
</dbReference>
<accession>W4KGB5</accession>
<gene>
    <name evidence="6" type="ORF">HETIRDRAFT_382512</name>
</gene>
<dbReference type="GeneID" id="20672123"/>
<dbReference type="CDD" id="cd09010">
    <property type="entry name" value="MTAP_SsMTAPII_like_MTIP"/>
    <property type="match status" value="1"/>
</dbReference>
<dbReference type="Proteomes" id="UP000030671">
    <property type="component" value="Unassembled WGS sequence"/>
</dbReference>
<dbReference type="OrthoDB" id="431409at2759"/>
<dbReference type="KEGG" id="hir:HETIRDRAFT_382512"/>
<keyword evidence="4" id="KW-0963">Cytoplasm</keyword>
<comment type="catalytic activity">
    <reaction evidence="4">
        <text>S-methyl-5'-thioadenosine + phosphate = 5-(methylsulfanyl)-alpha-D-ribose 1-phosphate + adenine</text>
        <dbReference type="Rhea" id="RHEA:11852"/>
        <dbReference type="ChEBI" id="CHEBI:16708"/>
        <dbReference type="ChEBI" id="CHEBI:17509"/>
        <dbReference type="ChEBI" id="CHEBI:43474"/>
        <dbReference type="ChEBI" id="CHEBI:58533"/>
        <dbReference type="EC" id="2.4.2.28"/>
    </reaction>
</comment>
<organism evidence="6 7">
    <name type="scientific">Heterobasidion irregulare (strain TC 32-1)</name>
    <dbReference type="NCBI Taxonomy" id="747525"/>
    <lineage>
        <taxon>Eukaryota</taxon>
        <taxon>Fungi</taxon>
        <taxon>Dikarya</taxon>
        <taxon>Basidiomycota</taxon>
        <taxon>Agaricomycotina</taxon>
        <taxon>Agaricomycetes</taxon>
        <taxon>Russulales</taxon>
        <taxon>Bondarzewiaceae</taxon>
        <taxon>Heterobasidion</taxon>
        <taxon>Heterobasidion annosum species complex</taxon>
    </lineage>
</organism>
<feature type="domain" description="Nucleoside phosphorylase" evidence="5">
    <location>
        <begin position="11"/>
        <end position="258"/>
    </location>
</feature>
<dbReference type="GO" id="GO:0005829">
    <property type="term" value="C:cytosol"/>
    <property type="evidence" value="ECO:0007669"/>
    <property type="project" value="TreeGrafter"/>
</dbReference>
<feature type="binding site" evidence="4">
    <location>
        <begin position="93"/>
        <end position="94"/>
    </location>
    <ligand>
        <name>phosphate</name>
        <dbReference type="ChEBI" id="CHEBI:43474"/>
    </ligand>
</feature>
<evidence type="ECO:0000256" key="1">
    <source>
        <dbReference type="ARBA" id="ARBA00022676"/>
    </source>
</evidence>
<dbReference type="EMBL" id="KI925456">
    <property type="protein sequence ID" value="ETW84877.1"/>
    <property type="molecule type" value="Genomic_DNA"/>
</dbReference>
<comment type="subcellular location">
    <subcellularLocation>
        <location evidence="4">Cytoplasm</location>
    </subcellularLocation>
    <subcellularLocation>
        <location evidence="4">Nucleus</location>
    </subcellularLocation>
</comment>
<evidence type="ECO:0000256" key="3">
    <source>
        <dbReference type="ARBA" id="ARBA00022726"/>
    </source>
</evidence>
<dbReference type="PROSITE" id="PS01240">
    <property type="entry name" value="PNP_MTAP_2"/>
    <property type="match status" value="1"/>
</dbReference>
<dbReference type="EC" id="2.4.2.28" evidence="4"/>
<dbReference type="STRING" id="747525.W4KGB5"/>